<reference evidence="3" key="1">
    <citation type="submission" date="2021-02" db="EMBL/GenBank/DDBJ databases">
        <authorList>
            <person name="Nowell W R."/>
        </authorList>
    </citation>
    <scope>NUCLEOTIDE SEQUENCE</scope>
</reference>
<dbReference type="InterPro" id="IPR054054">
    <property type="entry name" value="Ng_1-3-like"/>
</dbReference>
<sequence>MMTRVTRVTKVQSSHSRRKARRQESKVFPVWQNQRDASKALNGNSIAKTFDSQRSMPDLSDGTKQIFSGPASPTHINPFETKSHSTNASGSDFQSNSLQQFNKKSAFGDTRKSKAPTNRLNETSLENFKSSSYIELEQLNFSTNGTNHDDLEKVVVSAQNSSLDFHGKAKDSHGSLLRYNSLKSSRANRVEQEHDKKEKRRRRRRRGGWWIFPCLCCSPACCLVVGILTALLLAALATLIIVLMMNKINGSTSTTATTTTTTSTTATSATTTTTTSVTTTTSSTIPALRRRPVPVPHQPQLLLRRQQPQQQHQALVRHQQRARVQHRQRLQQQRVLVQHQQPARVQHQPHQRQQLVLVQRQPLPHQQLARVQHQPHQRQQLVLVQHQPRPHQQPVLLQQQQRVQAQQQQAPQLPQQQHKQLAQQVQQQVRQLPLVTITSNTCTSGWKGIIVLYHCDNCPNVQPYTQYTYTYTAIANLTRLTFAFREDVGVFALDTVSVTSILAPSVQLLANNGFETGSESSWTYCCPSTATSWAGVGKYSDNIYNMGVTYQSQSGTYFYYDGTGSGCDYLSQKFSTTVGGTYTISYWLYNLGSGSASSADVIMSH</sequence>
<keyword evidence="2" id="KW-1133">Transmembrane helix</keyword>
<feature type="region of interest" description="Disordered" evidence="1">
    <location>
        <begin position="251"/>
        <end position="285"/>
    </location>
</feature>
<feature type="region of interest" description="Disordered" evidence="1">
    <location>
        <begin position="304"/>
        <end position="353"/>
    </location>
</feature>
<organism evidence="3 4">
    <name type="scientific">Rotaria socialis</name>
    <dbReference type="NCBI Taxonomy" id="392032"/>
    <lineage>
        <taxon>Eukaryota</taxon>
        <taxon>Metazoa</taxon>
        <taxon>Spiralia</taxon>
        <taxon>Gnathifera</taxon>
        <taxon>Rotifera</taxon>
        <taxon>Eurotatoria</taxon>
        <taxon>Bdelloidea</taxon>
        <taxon>Philodinida</taxon>
        <taxon>Philodinidae</taxon>
        <taxon>Rotaria</taxon>
    </lineage>
</organism>
<feature type="compositionally biased region" description="Low complexity" evidence="1">
    <location>
        <begin position="251"/>
        <end position="284"/>
    </location>
</feature>
<evidence type="ECO:0000313" key="4">
    <source>
        <dbReference type="Proteomes" id="UP000663838"/>
    </source>
</evidence>
<name>A0A821J4S0_9BILA</name>
<gene>
    <name evidence="3" type="ORF">TOA249_LOCUS17775</name>
</gene>
<evidence type="ECO:0000313" key="3">
    <source>
        <dbReference type="EMBL" id="CAF4712923.1"/>
    </source>
</evidence>
<evidence type="ECO:0000256" key="2">
    <source>
        <dbReference type="SAM" id="Phobius"/>
    </source>
</evidence>
<feature type="compositionally biased region" description="Low complexity" evidence="1">
    <location>
        <begin position="304"/>
        <end position="317"/>
    </location>
</feature>
<evidence type="ECO:0000256" key="1">
    <source>
        <dbReference type="SAM" id="MobiDB-lite"/>
    </source>
</evidence>
<feature type="compositionally biased region" description="Basic residues" evidence="1">
    <location>
        <begin position="318"/>
        <end position="329"/>
    </location>
</feature>
<dbReference type="EMBL" id="CAJOBS010001284">
    <property type="protein sequence ID" value="CAF4712923.1"/>
    <property type="molecule type" value="Genomic_DNA"/>
</dbReference>
<accession>A0A821J4S0</accession>
<feature type="region of interest" description="Disordered" evidence="1">
    <location>
        <begin position="1"/>
        <end position="31"/>
    </location>
</feature>
<keyword evidence="2" id="KW-0812">Transmembrane</keyword>
<comment type="caution">
    <text evidence="3">The sequence shown here is derived from an EMBL/GenBank/DDBJ whole genome shotgun (WGS) entry which is preliminary data.</text>
</comment>
<dbReference type="Pfam" id="PF21827">
    <property type="entry name" value="New_glue"/>
    <property type="match status" value="1"/>
</dbReference>
<keyword evidence="2" id="KW-0472">Membrane</keyword>
<dbReference type="AlphaFoldDB" id="A0A821J4S0"/>
<feature type="compositionally biased region" description="Polar residues" evidence="1">
    <location>
        <begin position="84"/>
        <end position="95"/>
    </location>
</feature>
<feature type="region of interest" description="Disordered" evidence="1">
    <location>
        <begin position="50"/>
        <end position="95"/>
    </location>
</feature>
<proteinExistence type="predicted"/>
<feature type="transmembrane region" description="Helical" evidence="2">
    <location>
        <begin position="209"/>
        <end position="242"/>
    </location>
</feature>
<dbReference type="Gene3D" id="2.60.120.260">
    <property type="entry name" value="Galactose-binding domain-like"/>
    <property type="match status" value="1"/>
</dbReference>
<protein>
    <submittedName>
        <fullName evidence="3">Uncharacterized protein</fullName>
    </submittedName>
</protein>
<dbReference type="Proteomes" id="UP000663838">
    <property type="component" value="Unassembled WGS sequence"/>
</dbReference>
<feature type="compositionally biased region" description="Low complexity" evidence="1">
    <location>
        <begin position="330"/>
        <end position="353"/>
    </location>
</feature>